<dbReference type="RefSeq" id="WP_046498924.1">
    <property type="nucleotide sequence ID" value="NZ_CP011133.1"/>
</dbReference>
<organism evidence="3 4">
    <name type="scientific">Citrobacter amalonaticus Y19</name>
    <dbReference type="NCBI Taxonomy" id="1261127"/>
    <lineage>
        <taxon>Bacteria</taxon>
        <taxon>Pseudomonadati</taxon>
        <taxon>Pseudomonadota</taxon>
        <taxon>Gammaproteobacteria</taxon>
        <taxon>Enterobacterales</taxon>
        <taxon>Enterobacteriaceae</taxon>
        <taxon>Citrobacter</taxon>
    </lineage>
</organism>
<proteinExistence type="predicted"/>
<dbReference type="InterPro" id="IPR019533">
    <property type="entry name" value="Peptidase_S26"/>
</dbReference>
<dbReference type="InterPro" id="IPR036286">
    <property type="entry name" value="LexA/Signal_pep-like_sf"/>
</dbReference>
<name>A0A0F6U0Q5_CITAM</name>
<dbReference type="Pfam" id="PF10502">
    <property type="entry name" value="Peptidase_S26"/>
    <property type="match status" value="1"/>
</dbReference>
<evidence type="ECO:0000259" key="2">
    <source>
        <dbReference type="Pfam" id="PF10502"/>
    </source>
</evidence>
<feature type="domain" description="Peptidase S26" evidence="2">
    <location>
        <begin position="20"/>
        <end position="173"/>
    </location>
</feature>
<dbReference type="OrthoDB" id="5360818at2"/>
<gene>
    <name evidence="3" type="ORF">F384_26530</name>
</gene>
<dbReference type="AlphaFoldDB" id="A0A0F6U0Q5"/>
<dbReference type="KEGG" id="cama:F384_26530"/>
<geneLocation type="plasmid" evidence="3">
    <name>unnamed</name>
</geneLocation>
<evidence type="ECO:0000313" key="3">
    <source>
        <dbReference type="EMBL" id="AKE62127.1"/>
    </source>
</evidence>
<keyword evidence="1" id="KW-0472">Membrane</keyword>
<accession>A0A0F6U0Q5</accession>
<dbReference type="EMBL" id="CP011133">
    <property type="protein sequence ID" value="AKE62127.1"/>
    <property type="molecule type" value="Genomic_DNA"/>
</dbReference>
<keyword evidence="3" id="KW-0614">Plasmid</keyword>
<keyword evidence="1" id="KW-0812">Transmembrane</keyword>
<dbReference type="Gene3D" id="2.10.109.10">
    <property type="entry name" value="Umud Fragment, subunit A"/>
    <property type="match status" value="1"/>
</dbReference>
<feature type="transmembrane region" description="Helical" evidence="1">
    <location>
        <begin position="21"/>
        <end position="40"/>
    </location>
</feature>
<dbReference type="PATRIC" id="fig|1261127.3.peg.5503"/>
<sequence>MNTPKSVWSLIFRKKRSWRQHIVFSIVVIFLTAPLTLYVLNRYEIGIDPQNNQCLPPYRIYLVDKMDKSIVKGKIYAFHSELMQPYGKGLKIVDGIAGDRVSVDPEETAINGSMVGEGLALAAESGHTEQELTRSGVVPNGRLWMMGRTRYSFDSRYWGSLDESQIIGRAYPLW</sequence>
<keyword evidence="1" id="KW-1133">Transmembrane helix</keyword>
<dbReference type="HOGENOM" id="CLU_104604_1_1_6"/>
<dbReference type="GO" id="GO:0006465">
    <property type="term" value="P:signal peptide processing"/>
    <property type="evidence" value="ECO:0007669"/>
    <property type="project" value="InterPro"/>
</dbReference>
<dbReference type="Proteomes" id="UP000034085">
    <property type="component" value="Plasmid"/>
</dbReference>
<evidence type="ECO:0000313" key="4">
    <source>
        <dbReference type="Proteomes" id="UP000034085"/>
    </source>
</evidence>
<protein>
    <submittedName>
        <fullName evidence="3">Signal peptidase</fullName>
    </submittedName>
</protein>
<reference evidence="3 4" key="1">
    <citation type="submission" date="2015-03" db="EMBL/GenBank/DDBJ databases">
        <title>Complete genome sequence of Citrobacter amalonaticus Y19.</title>
        <authorList>
            <person name="Park S."/>
        </authorList>
    </citation>
    <scope>NUCLEOTIDE SEQUENCE [LARGE SCALE GENOMIC DNA]</scope>
    <source>
        <strain evidence="3 4">Y19</strain>
        <plasmid evidence="4">Plasmid</plasmid>
    </source>
</reference>
<evidence type="ECO:0000256" key="1">
    <source>
        <dbReference type="SAM" id="Phobius"/>
    </source>
</evidence>
<dbReference type="GO" id="GO:0004252">
    <property type="term" value="F:serine-type endopeptidase activity"/>
    <property type="evidence" value="ECO:0007669"/>
    <property type="project" value="InterPro"/>
</dbReference>
<dbReference type="SUPFAM" id="SSF51306">
    <property type="entry name" value="LexA/Signal peptidase"/>
    <property type="match status" value="1"/>
</dbReference>